<keyword evidence="5" id="KW-1015">Disulfide bond</keyword>
<dbReference type="Proteomes" id="UP000492820">
    <property type="component" value="Unassembled WGS sequence"/>
</dbReference>
<dbReference type="OrthoDB" id="535945at2759"/>
<protein>
    <submittedName>
        <fullName evidence="14 16">Macrophage colony stimulating factor 1 receptor</fullName>
    </submittedName>
</protein>
<dbReference type="GO" id="GO:0043235">
    <property type="term" value="C:receptor complex"/>
    <property type="evidence" value="ECO:0007669"/>
    <property type="project" value="TreeGrafter"/>
</dbReference>
<evidence type="ECO:0000256" key="10">
    <source>
        <dbReference type="SAM" id="Phobius"/>
    </source>
</evidence>
<evidence type="ECO:0000259" key="12">
    <source>
        <dbReference type="PROSITE" id="PS50011"/>
    </source>
</evidence>
<name>A0A068WBR7_ECHGR</name>
<dbReference type="PROSITE" id="PS00107">
    <property type="entry name" value="PROTEIN_KINASE_ATP"/>
    <property type="match status" value="1"/>
</dbReference>
<keyword evidence="14" id="KW-0675">Receptor</keyword>
<evidence type="ECO:0000256" key="7">
    <source>
        <dbReference type="ARBA" id="ARBA00051243"/>
    </source>
</evidence>
<sequence length="1442" mass="162041">MTPSFCLFFLGLFLLASLPTMALEHHLTPSTNDTNVVADMDSKFVDLICPPSHPIWFVPRSSIAFQPIEGSQLRIRLEEKTRPFQRGFYICCPRTRALWSNDVVQRVQIPSCCPCCSWPEEEYCSTRLWNTSASLKALPCMQIFLFTGMVPRNETTLTLPWRSKVLIPCPAPLPTSKLKIYSQLPRIKPSRRLWFNTSMADIGEFNSRFGVCTTQQRIPSGYLQLSCEYPTSKRLIKPQAPLAPPALLPNVTCRLLPIGEEFTMNRITIPEFRVLGPRKLTVACTALYANIFIANRPPTLCFRWRSTIESPRLHSSTWSQHKCVATGQVEDTVTVAATNAYNFTTEGSCITVEVEIVERNRATVAQVFSMRLRVSPPSLENRMFVEVTQPTDFNSYNLFSDNSTRNYTLVVLNTSLDHLTLGFYALDEVTANTSCSSPTLGKEHFSLSRTTDRWLCDVILPAHTFNISLRQGNLETLVTVYPSPSALLPRSTVASLRGSVDVHINVTCPLVESDTKALFTTEPDRVRWLVYRGDELVNETYTHVPWLLIAPLINSTAVGVEPVLEWSSPSSSSLSEFISNLSTLSLPSVVDFSRRLCVSCETFFTLGGSSKSSRECVTLEAKEELREENLSVVETALRRFSSAFIPIQVSNISNPSFRITTAFPSDDLGKNGSISSLSVYAGSILELRCSMSRTSDSTPWPLIGFTAYDGNLSLPDGTLRLYALPFTLESRLRIHTSMVKTSDIGAYSCFTVNADVIHLFVNIVSSKVPEIVEPNQPVRYFTANELIRLTCRAIGGPGPIIVWRLVNRTREIETTVLKWCNESYLKEESSCSLVYVPLPLAENVTIECEAMNYLGNAVYTLNMIRVSTNSELAGSMLFSRLWKNYVFWIIVPLVVIVCFLVCLGTCLWRKSRQMVKAEKLIKMDNLIYERSDKLAADTMGLDPFYRELMCSLMPTKELRDRWCLDRRNLRPFSQPLGNGHYGTVQKAIYYGPREKDKKHADAFFVALKSPSAEIASLSCFRNEIAHLMKLSDGPNIVKMIGCAFGEKGDLGDTLLVLEFCPNTSLSDFIRRMLYPRGCYDNRPMYVRNTEGGITTGSTQVSTTPFPSSDSSVSQFVWDAYNTPIRVIRNDYEEADETPKLQGKRRRRGAGSSRRNTALVYQRLTRNSSSMFLQIATGISRGLEFLAENNVIHRDLATRNILMDAKYEPKICDFGLAVTVNSPQDCSSGTPQQSSTGCYHIITFAKQLPFRILPPEALSKQLFYLSSDIWEFGLLLWQMFFFETRKPFENVQSSDALLRFLSSGRRPSNGFLNYVNSDNTGDSCQAPPTIDRPPAIPDALWEVICDCLRFQASERPSASEVRQRLDECYSTYEENGDGWGVTEQGNNYYLLCKRVPSHENVCGSSSFVQDVFGEPGSHLATYENIERAHNSAGYLESFPSSSV</sequence>
<dbReference type="EMBL" id="LK028577">
    <property type="protein sequence ID" value="CDS17146.1"/>
    <property type="molecule type" value="Genomic_DNA"/>
</dbReference>
<feature type="binding site" evidence="8">
    <location>
        <position position="1008"/>
    </location>
    <ligand>
        <name>ATP</name>
        <dbReference type="ChEBI" id="CHEBI:30616"/>
    </ligand>
</feature>
<evidence type="ECO:0000313" key="16">
    <source>
        <dbReference type="WBParaSite" id="EgrG_000988100"/>
    </source>
</evidence>
<dbReference type="SUPFAM" id="SSF48726">
    <property type="entry name" value="Immunoglobulin"/>
    <property type="match status" value="1"/>
</dbReference>
<dbReference type="GO" id="GO:0007169">
    <property type="term" value="P:cell surface receptor protein tyrosine kinase signaling pathway"/>
    <property type="evidence" value="ECO:0007669"/>
    <property type="project" value="TreeGrafter"/>
</dbReference>
<dbReference type="GO" id="GO:0004714">
    <property type="term" value="F:transmembrane receptor protein tyrosine kinase activity"/>
    <property type="evidence" value="ECO:0007669"/>
    <property type="project" value="UniProtKB-EC"/>
</dbReference>
<dbReference type="InterPro" id="IPR000719">
    <property type="entry name" value="Prot_kinase_dom"/>
</dbReference>
<keyword evidence="11" id="KW-0732">Signal</keyword>
<evidence type="ECO:0000259" key="13">
    <source>
        <dbReference type="PROSITE" id="PS50835"/>
    </source>
</evidence>
<keyword evidence="3 10" id="KW-1133">Transmembrane helix</keyword>
<keyword evidence="8" id="KW-0067">ATP-binding</keyword>
<dbReference type="InterPro" id="IPR050122">
    <property type="entry name" value="RTK"/>
</dbReference>
<feature type="domain" description="Protein kinase" evidence="12">
    <location>
        <begin position="970"/>
        <end position="1371"/>
    </location>
</feature>
<dbReference type="PROSITE" id="PS00109">
    <property type="entry name" value="PROTEIN_KINASE_TYR"/>
    <property type="match status" value="1"/>
</dbReference>
<comment type="catalytic activity">
    <reaction evidence="7">
        <text>L-tyrosyl-[protein] + ATP = O-phospho-L-tyrosyl-[protein] + ADP + H(+)</text>
        <dbReference type="Rhea" id="RHEA:10596"/>
        <dbReference type="Rhea" id="RHEA-COMP:10136"/>
        <dbReference type="Rhea" id="RHEA-COMP:20101"/>
        <dbReference type="ChEBI" id="CHEBI:15378"/>
        <dbReference type="ChEBI" id="CHEBI:30616"/>
        <dbReference type="ChEBI" id="CHEBI:46858"/>
        <dbReference type="ChEBI" id="CHEBI:61978"/>
        <dbReference type="ChEBI" id="CHEBI:456216"/>
        <dbReference type="EC" id="2.7.10.1"/>
    </reaction>
</comment>
<dbReference type="Gene3D" id="3.30.200.20">
    <property type="entry name" value="Phosphorylase Kinase, domain 1"/>
    <property type="match status" value="1"/>
</dbReference>
<keyword evidence="4 10" id="KW-0472">Membrane</keyword>
<dbReference type="WBParaSite" id="EgrG_000988100">
    <property type="protein sequence ID" value="EgrG_000988100"/>
    <property type="gene ID" value="EgrG_000988100"/>
</dbReference>
<dbReference type="InterPro" id="IPR011009">
    <property type="entry name" value="Kinase-like_dom_sf"/>
</dbReference>
<feature type="domain" description="Ig-like" evidence="13">
    <location>
        <begin position="769"/>
        <end position="867"/>
    </location>
</feature>
<dbReference type="PROSITE" id="PS50835">
    <property type="entry name" value="IG_LIKE"/>
    <property type="match status" value="2"/>
</dbReference>
<feature type="domain" description="Ig-like" evidence="13">
    <location>
        <begin position="655"/>
        <end position="749"/>
    </location>
</feature>
<dbReference type="PANTHER" id="PTHR24416">
    <property type="entry name" value="TYROSINE-PROTEIN KINASE RECEPTOR"/>
    <property type="match status" value="1"/>
</dbReference>
<evidence type="ECO:0000256" key="1">
    <source>
        <dbReference type="ARBA" id="ARBA00004167"/>
    </source>
</evidence>
<evidence type="ECO:0000256" key="8">
    <source>
        <dbReference type="PROSITE-ProRule" id="PRU10141"/>
    </source>
</evidence>
<organism evidence="14">
    <name type="scientific">Echinococcus granulosus</name>
    <name type="common">Hydatid tapeworm</name>
    <dbReference type="NCBI Taxonomy" id="6210"/>
    <lineage>
        <taxon>Eukaryota</taxon>
        <taxon>Metazoa</taxon>
        <taxon>Spiralia</taxon>
        <taxon>Lophotrochozoa</taxon>
        <taxon>Platyhelminthes</taxon>
        <taxon>Cestoda</taxon>
        <taxon>Eucestoda</taxon>
        <taxon>Cyclophyllidea</taxon>
        <taxon>Taeniidae</taxon>
        <taxon>Echinococcus</taxon>
        <taxon>Echinococcus granulosus group</taxon>
    </lineage>
</organism>
<dbReference type="Gene3D" id="1.10.510.10">
    <property type="entry name" value="Transferase(Phosphotransferase) domain 1"/>
    <property type="match status" value="1"/>
</dbReference>
<feature type="region of interest" description="Disordered" evidence="9">
    <location>
        <begin position="1134"/>
        <end position="1154"/>
    </location>
</feature>
<evidence type="ECO:0000256" key="2">
    <source>
        <dbReference type="ARBA" id="ARBA00022692"/>
    </source>
</evidence>
<dbReference type="Pfam" id="PF07714">
    <property type="entry name" value="PK_Tyr_Ser-Thr"/>
    <property type="match status" value="1"/>
</dbReference>
<evidence type="ECO:0000256" key="6">
    <source>
        <dbReference type="ARBA" id="ARBA00023180"/>
    </source>
</evidence>
<gene>
    <name evidence="16" type="primary">EGR_02691</name>
    <name evidence="14" type="ORF">EgrG_000988100</name>
</gene>
<dbReference type="InterPro" id="IPR007110">
    <property type="entry name" value="Ig-like_dom"/>
</dbReference>
<accession>A0A068WBR7</accession>
<evidence type="ECO:0000256" key="9">
    <source>
        <dbReference type="SAM" id="MobiDB-lite"/>
    </source>
</evidence>
<dbReference type="GO" id="GO:0005524">
    <property type="term" value="F:ATP binding"/>
    <property type="evidence" value="ECO:0007669"/>
    <property type="project" value="UniProtKB-UniRule"/>
</dbReference>
<dbReference type="InterPro" id="IPR020635">
    <property type="entry name" value="Tyr_kinase_cat_dom"/>
</dbReference>
<feature type="signal peptide" evidence="11">
    <location>
        <begin position="1"/>
        <end position="22"/>
    </location>
</feature>
<keyword evidence="2 10" id="KW-0812">Transmembrane</keyword>
<dbReference type="InterPro" id="IPR001245">
    <property type="entry name" value="Ser-Thr/Tyr_kinase_cat_dom"/>
</dbReference>
<keyword evidence="8" id="KW-0547">Nucleotide-binding</keyword>
<evidence type="ECO:0000313" key="15">
    <source>
        <dbReference type="Proteomes" id="UP000492820"/>
    </source>
</evidence>
<reference evidence="14" key="2">
    <citation type="submission" date="2014-06" db="EMBL/GenBank/DDBJ databases">
        <authorList>
            <person name="Aslett M."/>
        </authorList>
    </citation>
    <scope>NUCLEOTIDE SEQUENCE</scope>
</reference>
<reference evidence="16" key="3">
    <citation type="submission" date="2020-10" db="UniProtKB">
        <authorList>
            <consortium name="WormBaseParasite"/>
        </authorList>
    </citation>
    <scope>IDENTIFICATION</scope>
</reference>
<evidence type="ECO:0000256" key="3">
    <source>
        <dbReference type="ARBA" id="ARBA00022989"/>
    </source>
</evidence>
<reference evidence="14 15" key="1">
    <citation type="journal article" date="2013" name="Nature">
        <title>The genomes of four tapeworm species reveal adaptations to parasitism.</title>
        <authorList>
            <person name="Tsai I.J."/>
            <person name="Zarowiecki M."/>
            <person name="Holroyd N."/>
            <person name="Garciarrubio A."/>
            <person name="Sanchez-Flores A."/>
            <person name="Brooks K.L."/>
            <person name="Tracey A."/>
            <person name="Bobes R.J."/>
            <person name="Fragoso G."/>
            <person name="Sciutto E."/>
            <person name="Aslett M."/>
            <person name="Beasley H."/>
            <person name="Bennett H.M."/>
            <person name="Cai J."/>
            <person name="Camicia F."/>
            <person name="Clark R."/>
            <person name="Cucher M."/>
            <person name="De Silva N."/>
            <person name="Day T.A."/>
            <person name="Deplazes P."/>
            <person name="Estrada K."/>
            <person name="Fernandez C."/>
            <person name="Holland P.W."/>
            <person name="Hou J."/>
            <person name="Hu S."/>
            <person name="Huckvale T."/>
            <person name="Hung S.S."/>
            <person name="Kamenetzky L."/>
            <person name="Keane J.A."/>
            <person name="Kiss F."/>
            <person name="Koziol U."/>
            <person name="Lambert O."/>
            <person name="Liu K."/>
            <person name="Luo X."/>
            <person name="Luo Y."/>
            <person name="Macchiaroli N."/>
            <person name="Nichol S."/>
            <person name="Paps J."/>
            <person name="Parkinson J."/>
            <person name="Pouchkina-Stantcheva N."/>
            <person name="Riddiford N."/>
            <person name="Rosenzvit M."/>
            <person name="Salinas G."/>
            <person name="Wasmuth J.D."/>
            <person name="Zamanian M."/>
            <person name="Zheng Y."/>
            <person name="Cai X."/>
            <person name="Soberon X."/>
            <person name="Olson P.D."/>
            <person name="Laclette J.P."/>
            <person name="Brehm K."/>
            <person name="Berriman M."/>
            <person name="Garciarrubio A."/>
            <person name="Bobes R.J."/>
            <person name="Fragoso G."/>
            <person name="Sanchez-Flores A."/>
            <person name="Estrada K."/>
            <person name="Cevallos M.A."/>
            <person name="Morett E."/>
            <person name="Gonzalez V."/>
            <person name="Portillo T."/>
            <person name="Ochoa-Leyva A."/>
            <person name="Jose M.V."/>
            <person name="Sciutto E."/>
            <person name="Landa A."/>
            <person name="Jimenez L."/>
            <person name="Valdes V."/>
            <person name="Carrero J.C."/>
            <person name="Larralde C."/>
            <person name="Morales-Montor J."/>
            <person name="Limon-Lason J."/>
            <person name="Soberon X."/>
            <person name="Laclette J.P."/>
        </authorList>
    </citation>
    <scope>NUCLEOTIDE SEQUENCE [LARGE SCALE GENOMIC DNA]</scope>
</reference>
<proteinExistence type="predicted"/>
<dbReference type="InterPro" id="IPR008266">
    <property type="entry name" value="Tyr_kinase_AS"/>
</dbReference>
<dbReference type="InterPro" id="IPR017441">
    <property type="entry name" value="Protein_kinase_ATP_BS"/>
</dbReference>
<dbReference type="PROSITE" id="PS50011">
    <property type="entry name" value="PROTEIN_KINASE_DOM"/>
    <property type="match status" value="1"/>
</dbReference>
<dbReference type="SMART" id="SM00219">
    <property type="entry name" value="TyrKc"/>
    <property type="match status" value="1"/>
</dbReference>
<comment type="subcellular location">
    <subcellularLocation>
        <location evidence="1">Membrane</location>
        <topology evidence="1">Single-pass membrane protein</topology>
    </subcellularLocation>
</comment>
<dbReference type="SUPFAM" id="SSF56112">
    <property type="entry name" value="Protein kinase-like (PK-like)"/>
    <property type="match status" value="1"/>
</dbReference>
<dbReference type="PANTHER" id="PTHR24416:SF600">
    <property type="entry name" value="PDGF- AND VEGF-RECEPTOR RELATED, ISOFORM J"/>
    <property type="match status" value="1"/>
</dbReference>
<dbReference type="InterPro" id="IPR036179">
    <property type="entry name" value="Ig-like_dom_sf"/>
</dbReference>
<feature type="chain" id="PRO_5035983374" evidence="11">
    <location>
        <begin position="23"/>
        <end position="1442"/>
    </location>
</feature>
<evidence type="ECO:0000256" key="11">
    <source>
        <dbReference type="SAM" id="SignalP"/>
    </source>
</evidence>
<evidence type="ECO:0000313" key="14">
    <source>
        <dbReference type="EMBL" id="CDS17146.1"/>
    </source>
</evidence>
<feature type="transmembrane region" description="Helical" evidence="10">
    <location>
        <begin position="885"/>
        <end position="908"/>
    </location>
</feature>
<evidence type="ECO:0000256" key="5">
    <source>
        <dbReference type="ARBA" id="ARBA00023157"/>
    </source>
</evidence>
<dbReference type="GO" id="GO:0005886">
    <property type="term" value="C:plasma membrane"/>
    <property type="evidence" value="ECO:0007669"/>
    <property type="project" value="TreeGrafter"/>
</dbReference>
<evidence type="ECO:0000256" key="4">
    <source>
        <dbReference type="ARBA" id="ARBA00023136"/>
    </source>
</evidence>
<keyword evidence="6" id="KW-0325">Glycoprotein</keyword>